<proteinExistence type="predicted"/>
<accession>A0ABN9WF56</accession>
<reference evidence="1" key="1">
    <citation type="submission" date="2023-10" db="EMBL/GenBank/DDBJ databases">
        <authorList>
            <person name="Chen Y."/>
            <person name="Shah S."/>
            <person name="Dougan E. K."/>
            <person name="Thang M."/>
            <person name="Chan C."/>
        </authorList>
    </citation>
    <scope>NUCLEOTIDE SEQUENCE [LARGE SCALE GENOMIC DNA]</scope>
</reference>
<feature type="non-terminal residue" evidence="1">
    <location>
        <position position="312"/>
    </location>
</feature>
<name>A0ABN9WF56_9DINO</name>
<dbReference type="EMBL" id="CAUYUJ010018423">
    <property type="protein sequence ID" value="CAK0883501.1"/>
    <property type="molecule type" value="Genomic_DNA"/>
</dbReference>
<protein>
    <recommendedName>
        <fullName evidence="3">Inositol-pentakisphosphate 2-kinase</fullName>
    </recommendedName>
</protein>
<feature type="non-terminal residue" evidence="1">
    <location>
        <position position="1"/>
    </location>
</feature>
<gene>
    <name evidence="1" type="ORF">PCOR1329_LOCUS65707</name>
</gene>
<evidence type="ECO:0000313" key="2">
    <source>
        <dbReference type="Proteomes" id="UP001189429"/>
    </source>
</evidence>
<evidence type="ECO:0008006" key="3">
    <source>
        <dbReference type="Google" id="ProtNLM"/>
    </source>
</evidence>
<sequence>AAATTSQWKAGAASRLCRSRGSRATMIGFEILAHVRKLPSKAVGLIGLFPRGDAPQSPEAGAGRDVLTLPVRELAPVLACERMKTAKSVLSGDGSPVNSASWTELQWQGAQEMTIHVWVFLSIMGLNYFYLGHLSKGCWGSAGACSQAQLASLHVIGETVEWRVGSVLEEVEMPYWPQELMKSRTCCKMDEDCRALPLDLKERWSQYVGADLGELSTKPEVSLLSEAEWPSKPSRAKANVERVEDGWFIAVKLVELGLLKPIAAEQIFQAQGKRVTEGLFAVTKSGSPGPGAARVTRLISNLAPTNAYLRPL</sequence>
<evidence type="ECO:0000313" key="1">
    <source>
        <dbReference type="EMBL" id="CAK0883501.1"/>
    </source>
</evidence>
<dbReference type="Proteomes" id="UP001189429">
    <property type="component" value="Unassembled WGS sequence"/>
</dbReference>
<keyword evidence="2" id="KW-1185">Reference proteome</keyword>
<comment type="caution">
    <text evidence="1">The sequence shown here is derived from an EMBL/GenBank/DDBJ whole genome shotgun (WGS) entry which is preliminary data.</text>
</comment>
<organism evidence="1 2">
    <name type="scientific">Prorocentrum cordatum</name>
    <dbReference type="NCBI Taxonomy" id="2364126"/>
    <lineage>
        <taxon>Eukaryota</taxon>
        <taxon>Sar</taxon>
        <taxon>Alveolata</taxon>
        <taxon>Dinophyceae</taxon>
        <taxon>Prorocentrales</taxon>
        <taxon>Prorocentraceae</taxon>
        <taxon>Prorocentrum</taxon>
    </lineage>
</organism>